<dbReference type="InterPro" id="IPR037291">
    <property type="entry name" value="DUF4139"/>
</dbReference>
<organism evidence="3 4">
    <name type="scientific">Aerophobetes bacterium</name>
    <dbReference type="NCBI Taxonomy" id="2030807"/>
    <lineage>
        <taxon>Bacteria</taxon>
        <taxon>Candidatus Aerophobota</taxon>
    </lineage>
</organism>
<name>A0A497E3R5_UNCAE</name>
<feature type="domain" description="DUF4139" evidence="2">
    <location>
        <begin position="188"/>
        <end position="428"/>
    </location>
</feature>
<accession>A0A497E3R5</accession>
<evidence type="ECO:0000259" key="2">
    <source>
        <dbReference type="Pfam" id="PF13598"/>
    </source>
</evidence>
<sequence>MKVKCFVFCLVGLVATLVTFTTVTAKTVVNSTAEEQAMVELTVYNNNLALVKDTRNVELPVGEGELNFMDVASHIMPVTVHARSLNYPEDFTVLEQTYQYDLMSPDKLLEKYVGKKIKIINWNEFQDRQDIVEAILLSTHRGQIYKINDEIYLGYPGYKVLPGVPEDFVTEPTLKWSYENRAEKAHKLEVSYLTTNINWKADYVMILDEDDTSSSISAWVTLNNESGVTYKNARLKLVAGKVHQVEETPGVYLMKSLAEAKIPQFEEKAFSEYHLYDLKRQTTIKNNETKQISLLRAFGVNTQKELLVYGTRNYFIEPYSEQTEKQPVSVYIKFKNSKENNLGIPLPAGIVRVYKEENGSLQFIGEDRMQHTPKDEEIRLKVGEAFDVVAERIQTDYREITSKLRESEWEITIKNHKEKDVTVGIVEPLLGNWEIIKSTHPYQKVDAFTVRFEVNIPRNQEIKVIYRVRVGL</sequence>
<evidence type="ECO:0000313" key="4">
    <source>
        <dbReference type="Proteomes" id="UP000279422"/>
    </source>
</evidence>
<dbReference type="PANTHER" id="PTHR38075:SF1">
    <property type="entry name" value="DUF4139 DOMAIN-CONTAINING PROTEIN"/>
    <property type="match status" value="1"/>
</dbReference>
<evidence type="ECO:0000313" key="3">
    <source>
        <dbReference type="EMBL" id="RLE08970.1"/>
    </source>
</evidence>
<feature type="signal peptide" evidence="1">
    <location>
        <begin position="1"/>
        <end position="25"/>
    </location>
</feature>
<proteinExistence type="predicted"/>
<dbReference type="PANTHER" id="PTHR38075">
    <property type="entry name" value="DUF4139 DOMAIN-CONTAINING PROTEIN"/>
    <property type="match status" value="1"/>
</dbReference>
<dbReference type="EMBL" id="QMPZ01000072">
    <property type="protein sequence ID" value="RLE08970.1"/>
    <property type="molecule type" value="Genomic_DNA"/>
</dbReference>
<dbReference type="Proteomes" id="UP000279422">
    <property type="component" value="Unassembled WGS sequence"/>
</dbReference>
<reference evidence="3 4" key="1">
    <citation type="submission" date="2018-06" db="EMBL/GenBank/DDBJ databases">
        <title>Extensive metabolic versatility and redundancy in microbially diverse, dynamic hydrothermal sediments.</title>
        <authorList>
            <person name="Dombrowski N."/>
            <person name="Teske A."/>
            <person name="Baker B.J."/>
        </authorList>
    </citation>
    <scope>NUCLEOTIDE SEQUENCE [LARGE SCALE GENOMIC DNA]</scope>
    <source>
        <strain evidence="3">B47_G16</strain>
    </source>
</reference>
<feature type="chain" id="PRO_5019793723" evidence="1">
    <location>
        <begin position="26"/>
        <end position="472"/>
    </location>
</feature>
<dbReference type="AlphaFoldDB" id="A0A497E3R5"/>
<keyword evidence="1" id="KW-0732">Signal</keyword>
<evidence type="ECO:0000256" key="1">
    <source>
        <dbReference type="SAM" id="SignalP"/>
    </source>
</evidence>
<gene>
    <name evidence="3" type="ORF">DRJ00_05400</name>
</gene>
<comment type="caution">
    <text evidence="3">The sequence shown here is derived from an EMBL/GenBank/DDBJ whole genome shotgun (WGS) entry which is preliminary data.</text>
</comment>
<protein>
    <submittedName>
        <fullName evidence="3">DUF4139 domain-containing protein</fullName>
    </submittedName>
</protein>
<dbReference type="Pfam" id="PF13598">
    <property type="entry name" value="DUF4139"/>
    <property type="match status" value="1"/>
</dbReference>